<proteinExistence type="predicted"/>
<reference evidence="1" key="1">
    <citation type="submission" date="2014-05" db="EMBL/GenBank/DDBJ databases">
        <authorList>
            <person name="Chronopoulou M."/>
        </authorList>
    </citation>
    <scope>NUCLEOTIDE SEQUENCE</scope>
    <source>
        <tissue evidence="1">Whole organism</tissue>
    </source>
</reference>
<accession>A0A0K2T5C0</accession>
<protein>
    <submittedName>
        <fullName evidence="1">Uncharacterized protein</fullName>
    </submittedName>
</protein>
<evidence type="ECO:0000313" key="1">
    <source>
        <dbReference type="EMBL" id="CDW21228.1"/>
    </source>
</evidence>
<dbReference type="AlphaFoldDB" id="A0A0K2T5C0"/>
<dbReference type="EMBL" id="HACA01003867">
    <property type="protein sequence ID" value="CDW21228.1"/>
    <property type="molecule type" value="Transcribed_RNA"/>
</dbReference>
<sequence length="56" mass="6450">MITAKGNQKDLFRWQLQKSYSFIWDNTYIKAVLECISKGGEANYIMVTSESSKLTI</sequence>
<organism evidence="1">
    <name type="scientific">Lepeophtheirus salmonis</name>
    <name type="common">Salmon louse</name>
    <name type="synonym">Caligus salmonis</name>
    <dbReference type="NCBI Taxonomy" id="72036"/>
    <lineage>
        <taxon>Eukaryota</taxon>
        <taxon>Metazoa</taxon>
        <taxon>Ecdysozoa</taxon>
        <taxon>Arthropoda</taxon>
        <taxon>Crustacea</taxon>
        <taxon>Multicrustacea</taxon>
        <taxon>Hexanauplia</taxon>
        <taxon>Copepoda</taxon>
        <taxon>Siphonostomatoida</taxon>
        <taxon>Caligidae</taxon>
        <taxon>Lepeophtheirus</taxon>
    </lineage>
</organism>
<name>A0A0K2T5C0_LEPSM</name>